<dbReference type="InterPro" id="IPR003399">
    <property type="entry name" value="Mce/MlaD"/>
</dbReference>
<dbReference type="GO" id="GO:0005576">
    <property type="term" value="C:extracellular region"/>
    <property type="evidence" value="ECO:0007669"/>
    <property type="project" value="TreeGrafter"/>
</dbReference>
<dbReference type="AlphaFoldDB" id="D0L4Y7"/>
<dbReference type="KEGG" id="gbr:Gbro_1131"/>
<keyword evidence="4" id="KW-1185">Reference proteome</keyword>
<evidence type="ECO:0000259" key="2">
    <source>
        <dbReference type="Pfam" id="PF11887"/>
    </source>
</evidence>
<dbReference type="Pfam" id="PF02470">
    <property type="entry name" value="MlaD"/>
    <property type="match status" value="1"/>
</dbReference>
<dbReference type="HOGENOM" id="CLU_026704_1_0_11"/>
<dbReference type="InterPro" id="IPR005693">
    <property type="entry name" value="Mce"/>
</dbReference>
<sequence length="367" mass="39292">MKSIVAPLIKLIVFAVVTVVATSLLALTIANAGGDGDAGYEALFTDATLLNPGDDVRIAGVRVGQVESVDVVRVHEGDNEVSKALVKFNVNRDRLPAGTQLYIRYRNLTGLRYLGLERGAGDPNQTVSKGHTFGEGVDDRSTHPPVNLTELFNGFRPLFQQLSADDVNKLSENIIKVFDRQEDSISSLVASTADLTNALADKDAVIGELITNLTRVLDTVNRHDDQFTSLLDNTEKLVTGLAAQRGSVGSAITSVSNLTSVTANILGATRPSIQGDIAGLKSLADQINARDDDVEEILKNLPVKLQKIGRAATFGSWFQFYLCGIDVVAGNGKSTLLTKPLIPLPDINHVLYTSAATRCWANEQPGG</sequence>
<dbReference type="STRING" id="526226.Gbro_1131"/>
<evidence type="ECO:0000259" key="1">
    <source>
        <dbReference type="Pfam" id="PF02470"/>
    </source>
</evidence>
<dbReference type="Pfam" id="PF11887">
    <property type="entry name" value="Mce4_CUP1"/>
    <property type="match status" value="1"/>
</dbReference>
<dbReference type="GO" id="GO:0051701">
    <property type="term" value="P:biological process involved in interaction with host"/>
    <property type="evidence" value="ECO:0007669"/>
    <property type="project" value="TreeGrafter"/>
</dbReference>
<dbReference type="InterPro" id="IPR052336">
    <property type="entry name" value="MlaD_Phospholipid_Transporter"/>
</dbReference>
<dbReference type="eggNOG" id="COG1463">
    <property type="taxonomic scope" value="Bacteria"/>
</dbReference>
<reference evidence="3 4" key="2">
    <citation type="journal article" date="2010" name="Stand. Genomic Sci.">
        <title>Complete genome sequence of Gordonia bronchialis type strain (3410).</title>
        <authorList>
            <person name="Ivanova N."/>
            <person name="Sikorski J."/>
            <person name="Jando M."/>
            <person name="Lapidus A."/>
            <person name="Nolan M."/>
            <person name="Lucas S."/>
            <person name="Del Rio T.G."/>
            <person name="Tice H."/>
            <person name="Copeland A."/>
            <person name="Cheng J.F."/>
            <person name="Chen F."/>
            <person name="Bruce D."/>
            <person name="Goodwin L."/>
            <person name="Pitluck S."/>
            <person name="Mavromatis K."/>
            <person name="Ovchinnikova G."/>
            <person name="Pati A."/>
            <person name="Chen A."/>
            <person name="Palaniappan K."/>
            <person name="Land M."/>
            <person name="Hauser L."/>
            <person name="Chang Y.J."/>
            <person name="Jeffries C.D."/>
            <person name="Chain P."/>
            <person name="Saunders E."/>
            <person name="Han C."/>
            <person name="Detter J.C."/>
            <person name="Brettin T."/>
            <person name="Rohde M."/>
            <person name="Goker M."/>
            <person name="Bristow J."/>
            <person name="Eisen J.A."/>
            <person name="Markowitz V."/>
            <person name="Hugenholtz P."/>
            <person name="Klenk H.P."/>
            <person name="Kyrpides N.C."/>
        </authorList>
    </citation>
    <scope>NUCLEOTIDE SEQUENCE [LARGE SCALE GENOMIC DNA]</scope>
    <source>
        <strain evidence="4">ATCC 25592 / DSM 43247 / BCRC 13721 / JCM 3198 / KCTC 3076 / NBRC 16047 / NCTC 10667</strain>
    </source>
</reference>
<dbReference type="PANTHER" id="PTHR33371:SF17">
    <property type="entry name" value="MCE-FAMILY PROTEIN MCE1B"/>
    <property type="match status" value="1"/>
</dbReference>
<organism evidence="3 4">
    <name type="scientific">Gordonia bronchialis (strain ATCC 25592 / DSM 43247 / BCRC 13721 / JCM 3198 / KCTC 3076 / NBRC 16047 / NCTC 10667)</name>
    <name type="common">Rhodococcus bronchialis</name>
    <dbReference type="NCBI Taxonomy" id="526226"/>
    <lineage>
        <taxon>Bacteria</taxon>
        <taxon>Bacillati</taxon>
        <taxon>Actinomycetota</taxon>
        <taxon>Actinomycetes</taxon>
        <taxon>Mycobacteriales</taxon>
        <taxon>Gordoniaceae</taxon>
        <taxon>Gordonia</taxon>
    </lineage>
</organism>
<dbReference type="NCBIfam" id="TIGR00996">
    <property type="entry name" value="Mtu_fam_mce"/>
    <property type="match status" value="1"/>
</dbReference>
<gene>
    <name evidence="3" type="ordered locus">Gbro_1131</name>
</gene>
<proteinExistence type="predicted"/>
<reference evidence="4" key="1">
    <citation type="submission" date="2009-10" db="EMBL/GenBank/DDBJ databases">
        <title>The complete chromosome of Gordonia bronchialis DSM 43247.</title>
        <authorList>
            <consortium name="US DOE Joint Genome Institute (JGI-PGF)"/>
            <person name="Lucas S."/>
            <person name="Copeland A."/>
            <person name="Lapidus A."/>
            <person name="Glavina del Rio T."/>
            <person name="Dalin E."/>
            <person name="Tice H."/>
            <person name="Bruce D."/>
            <person name="Goodwin L."/>
            <person name="Pitluck S."/>
            <person name="Kyrpides N."/>
            <person name="Mavromatis K."/>
            <person name="Ivanova N."/>
            <person name="Ovchinnikova G."/>
            <person name="Saunders E."/>
            <person name="Brettin T."/>
            <person name="Detter J.C."/>
            <person name="Han C."/>
            <person name="Larimer F."/>
            <person name="Land M."/>
            <person name="Hauser L."/>
            <person name="Markowitz V."/>
            <person name="Cheng J.-F."/>
            <person name="Hugenholtz P."/>
            <person name="Woyke T."/>
            <person name="Wu D."/>
            <person name="Jando M."/>
            <person name="Schneider S."/>
            <person name="Goeker M."/>
            <person name="Klenk H.-P."/>
            <person name="Eisen J.A."/>
        </authorList>
    </citation>
    <scope>NUCLEOTIDE SEQUENCE [LARGE SCALE GENOMIC DNA]</scope>
    <source>
        <strain evidence="4">ATCC 25592 / DSM 43247 / BCRC 13721 / JCM 3198 / KCTC 3076 / NBRC 16047 / NCTC 10667</strain>
    </source>
</reference>
<dbReference type="InterPro" id="IPR024516">
    <property type="entry name" value="Mce_C"/>
</dbReference>
<protein>
    <submittedName>
        <fullName evidence="3">Virulence factor Mce family protein</fullName>
    </submittedName>
</protein>
<evidence type="ECO:0000313" key="3">
    <source>
        <dbReference type="EMBL" id="ACY20439.1"/>
    </source>
</evidence>
<name>D0L4Y7_GORB4</name>
<accession>D0L4Y7</accession>
<dbReference type="Proteomes" id="UP000001219">
    <property type="component" value="Chromosome"/>
</dbReference>
<evidence type="ECO:0000313" key="4">
    <source>
        <dbReference type="Proteomes" id="UP000001219"/>
    </source>
</evidence>
<dbReference type="PANTHER" id="PTHR33371">
    <property type="entry name" value="INTERMEMBRANE PHOSPHOLIPID TRANSPORT SYSTEM BINDING PROTEIN MLAD-RELATED"/>
    <property type="match status" value="1"/>
</dbReference>
<feature type="domain" description="Mammalian cell entry C-terminal" evidence="2">
    <location>
        <begin position="137"/>
        <end position="312"/>
    </location>
</feature>
<dbReference type="OrthoDB" id="338143at2"/>
<dbReference type="EMBL" id="CP001802">
    <property type="protein sequence ID" value="ACY20439.1"/>
    <property type="molecule type" value="Genomic_DNA"/>
</dbReference>
<feature type="domain" description="Mce/MlaD" evidence="1">
    <location>
        <begin position="40"/>
        <end position="119"/>
    </location>
</feature>
<dbReference type="RefSeq" id="WP_012833016.1">
    <property type="nucleotide sequence ID" value="NC_013441.1"/>
</dbReference>